<protein>
    <submittedName>
        <fullName evidence="3">Uncharacterized protein</fullName>
    </submittedName>
</protein>
<keyword evidence="4" id="KW-1185">Reference proteome</keyword>
<dbReference type="AlphaFoldDB" id="A0A4U0MQU5"/>
<accession>A0A4U0MQU5</accession>
<keyword evidence="2" id="KW-0732">Signal</keyword>
<dbReference type="RefSeq" id="WP_136743999.1">
    <property type="nucleotide sequence ID" value="NZ_SUMB01000015.1"/>
</dbReference>
<evidence type="ECO:0000313" key="4">
    <source>
        <dbReference type="Proteomes" id="UP000308697"/>
    </source>
</evidence>
<feature type="region of interest" description="Disordered" evidence="1">
    <location>
        <begin position="26"/>
        <end position="126"/>
    </location>
</feature>
<evidence type="ECO:0000256" key="1">
    <source>
        <dbReference type="SAM" id="MobiDB-lite"/>
    </source>
</evidence>
<dbReference type="OrthoDB" id="4209931at2"/>
<proteinExistence type="predicted"/>
<name>A0A4U0MQU5_9ACTN</name>
<gene>
    <name evidence="3" type="ORF">FCH28_33560</name>
</gene>
<feature type="compositionally biased region" description="Polar residues" evidence="1">
    <location>
        <begin position="93"/>
        <end position="111"/>
    </location>
</feature>
<feature type="chain" id="PRO_5039056402" evidence="2">
    <location>
        <begin position="20"/>
        <end position="169"/>
    </location>
</feature>
<dbReference type="EMBL" id="SUMB01000015">
    <property type="protein sequence ID" value="TJZ42822.1"/>
    <property type="molecule type" value="Genomic_DNA"/>
</dbReference>
<evidence type="ECO:0000313" key="3">
    <source>
        <dbReference type="EMBL" id="TJZ42822.1"/>
    </source>
</evidence>
<reference evidence="3 4" key="1">
    <citation type="submission" date="2019-04" db="EMBL/GenBank/DDBJ databases">
        <title>Streptomyces piniterrae sp. nov., a heliquinomycin-producing actinomycete isolated from rhizosphere soil of Pinus yunnanensis.</title>
        <authorList>
            <person name="Zhuang X."/>
            <person name="Zhao J."/>
        </authorList>
    </citation>
    <scope>NUCLEOTIDE SEQUENCE [LARGE SCALE GENOMIC DNA]</scope>
    <source>
        <strain evidence="4">jys28</strain>
    </source>
</reference>
<feature type="signal peptide" evidence="2">
    <location>
        <begin position="1"/>
        <end position="19"/>
    </location>
</feature>
<dbReference type="Proteomes" id="UP000308697">
    <property type="component" value="Unassembled WGS sequence"/>
</dbReference>
<feature type="compositionally biased region" description="Low complexity" evidence="1">
    <location>
        <begin position="43"/>
        <end position="79"/>
    </location>
</feature>
<organism evidence="3 4">
    <name type="scientific">Streptomyces piniterrae</name>
    <dbReference type="NCBI Taxonomy" id="2571125"/>
    <lineage>
        <taxon>Bacteria</taxon>
        <taxon>Bacillati</taxon>
        <taxon>Actinomycetota</taxon>
        <taxon>Actinomycetes</taxon>
        <taxon>Kitasatosporales</taxon>
        <taxon>Streptomycetaceae</taxon>
        <taxon>Streptomyces</taxon>
    </lineage>
</organism>
<sequence>MRKLQQVALVFAAAGGLSAASAGASYADAPVGYGGAAAPPVPQQSGSPDTPQAAAWTASQATSHTSGSHHGQQQAAPQAAPAPGPERAPEVSPQVNPQLNPDLSPQITNPPKSGPGDQSGLFRPYQECSPQTLLNFDLPVGLLGAAQSFGTACTQENTQANAFASSSSR</sequence>
<evidence type="ECO:0000256" key="2">
    <source>
        <dbReference type="SAM" id="SignalP"/>
    </source>
</evidence>
<comment type="caution">
    <text evidence="3">The sequence shown here is derived from an EMBL/GenBank/DDBJ whole genome shotgun (WGS) entry which is preliminary data.</text>
</comment>